<accession>E6QFM6</accession>
<feature type="domain" description="GH15-like" evidence="1">
    <location>
        <begin position="299"/>
        <end position="685"/>
    </location>
</feature>
<dbReference type="InterPro" id="IPR008928">
    <property type="entry name" value="6-hairpin_glycosidase_sf"/>
</dbReference>
<dbReference type="InterPro" id="IPR011613">
    <property type="entry name" value="GH15-like"/>
</dbReference>
<dbReference type="AlphaFoldDB" id="E6QFM6"/>
<dbReference type="Gene3D" id="1.50.10.10">
    <property type="match status" value="1"/>
</dbReference>
<keyword evidence="3" id="KW-0326">Glycosidase</keyword>
<organism evidence="3">
    <name type="scientific">mine drainage metagenome</name>
    <dbReference type="NCBI Taxonomy" id="410659"/>
    <lineage>
        <taxon>unclassified sequences</taxon>
        <taxon>metagenomes</taxon>
        <taxon>ecological metagenomes</taxon>
    </lineage>
</organism>
<evidence type="ECO:0000259" key="1">
    <source>
        <dbReference type="Pfam" id="PF00723"/>
    </source>
</evidence>
<dbReference type="Gene3D" id="2.70.98.10">
    <property type="match status" value="1"/>
</dbReference>
<dbReference type="InterPro" id="IPR011013">
    <property type="entry name" value="Gal_mutarotase_sf_dom"/>
</dbReference>
<protein>
    <submittedName>
        <fullName evidence="3">Glucoamylase (Glucan 1,4-alpha-glucosidase) (1,4-alpha-D-glucan glucohydrolase)</fullName>
        <ecNumber evidence="3">3.2.1.3</ecNumber>
    </submittedName>
</protein>
<dbReference type="GO" id="GO:0004339">
    <property type="term" value="F:glucan 1,4-alpha-glucosidase activity"/>
    <property type="evidence" value="ECO:0007669"/>
    <property type="project" value="UniProtKB-EC"/>
</dbReference>
<dbReference type="GO" id="GO:0030246">
    <property type="term" value="F:carbohydrate binding"/>
    <property type="evidence" value="ECO:0007669"/>
    <property type="project" value="InterPro"/>
</dbReference>
<evidence type="ECO:0000313" key="3">
    <source>
        <dbReference type="EMBL" id="CBI06021.1"/>
    </source>
</evidence>
<proteinExistence type="predicted"/>
<keyword evidence="3" id="KW-0378">Hydrolase</keyword>
<reference evidence="3" key="1">
    <citation type="submission" date="2009-10" db="EMBL/GenBank/DDBJ databases">
        <title>Diversity of trophic interactions inside an arsenic-rich microbial ecosystem.</title>
        <authorList>
            <person name="Bertin P.N."/>
            <person name="Heinrich-Salmeron A."/>
            <person name="Pelletier E."/>
            <person name="Goulhen-Chollet F."/>
            <person name="Arsene-Ploetze F."/>
            <person name="Gallien S."/>
            <person name="Calteau A."/>
            <person name="Vallenet D."/>
            <person name="Casiot C."/>
            <person name="Chane-Woon-Ming B."/>
            <person name="Giloteaux L."/>
            <person name="Barakat M."/>
            <person name="Bonnefoy V."/>
            <person name="Bruneel O."/>
            <person name="Chandler M."/>
            <person name="Cleiss J."/>
            <person name="Duran R."/>
            <person name="Elbaz-Poulichet F."/>
            <person name="Fonknechten N."/>
            <person name="Lauga B."/>
            <person name="Mornico D."/>
            <person name="Ortet P."/>
            <person name="Schaeffer C."/>
            <person name="Siguier P."/>
            <person name="Alexander Thil Smith A."/>
            <person name="Van Dorsselaer A."/>
            <person name="Weissenbach J."/>
            <person name="Medigue C."/>
            <person name="Le Paslier D."/>
        </authorList>
    </citation>
    <scope>NUCLEOTIDE SEQUENCE</scope>
</reference>
<dbReference type="SUPFAM" id="SSF74650">
    <property type="entry name" value="Galactose mutarotase-like"/>
    <property type="match status" value="1"/>
</dbReference>
<feature type="domain" description="Glucodextranase N-terminal" evidence="2">
    <location>
        <begin position="13"/>
        <end position="275"/>
    </location>
</feature>
<name>E6QFM6_9ZZZZ</name>
<dbReference type="PANTHER" id="PTHR31616:SF0">
    <property type="entry name" value="GLUCAN 1,4-ALPHA-GLUCOSIDASE"/>
    <property type="match status" value="1"/>
</dbReference>
<gene>
    <name evidence="3" type="primary">cga</name>
    <name evidence="3" type="ORF">CARN5_0455</name>
</gene>
<dbReference type="InterPro" id="IPR012341">
    <property type="entry name" value="6hp_glycosidase-like_sf"/>
</dbReference>
<dbReference type="EMBL" id="CABP01000154">
    <property type="protein sequence ID" value="CBI06021.1"/>
    <property type="molecule type" value="Genomic_DNA"/>
</dbReference>
<dbReference type="Pfam" id="PF09137">
    <property type="entry name" value="Glucodextran_N"/>
    <property type="match status" value="1"/>
</dbReference>
<dbReference type="CDD" id="cd07430">
    <property type="entry name" value="GH15_N"/>
    <property type="match status" value="1"/>
</dbReference>
<dbReference type="InterPro" id="IPR015220">
    <property type="entry name" value="Glucodextranase_N"/>
</dbReference>
<dbReference type="InterPro" id="IPR014718">
    <property type="entry name" value="GH-type_carb-bd"/>
</dbReference>
<dbReference type="PANTHER" id="PTHR31616">
    <property type="entry name" value="TREHALASE"/>
    <property type="match status" value="1"/>
</dbReference>
<comment type="caution">
    <text evidence="3">The sequence shown here is derived from an EMBL/GenBank/DDBJ whole genome shotgun (WGS) entry which is preliminary data.</text>
</comment>
<dbReference type="EC" id="3.2.1.3" evidence="3"/>
<dbReference type="Pfam" id="PF00723">
    <property type="entry name" value="Glyco_hydro_15"/>
    <property type="match status" value="1"/>
</dbReference>
<sequence length="811" mass="90729">MDDPAGNEEKIPFGAPGMPPRWTSGAKDGLITANSAASPVWATISQGIVNEVYYPTIDRPQVRDLQLIITDGESFAHDEQYDLHHETACVPCEGGASLAYRTINSDPEGRYRIIKEVFTNPEQPCLLIYVHLDALPEWQGRLQAYVLLAPHLDGGGWNNSACSRQVAGRTILLAWKKVYLTLAVDTGFLQTSCGYVGFSDGWQDLKKHLRMAWQYDAAHGGNIALTGQIDLNKGMEFTLALGFGDHAHAAITTVSQTLSVPETMHREKFLSTWHEASAHSCPLPEYTGDNGLLYRISHNILLAHEDKTYRGAFIASASIPWGDVQEGEIHGGYHLVWSRDMVQTALALLVCGDTEHALRALVYLACLQQADGGFPQNSWLNGEPYWTGIQLDEVAFPIILAWRLWKMDGLQDFDPYPMVRAGAAFLIRQGPATQQERWEEVSGYSPSTLAASIAALVCAADFARNRHDQNAASFMEEYADFLESHIERWTVTEQGTLLPGVNRHYIRILPTAIDNLEPMEDPNDAFITLANQPPGGPWRFPVHEIVDAGFLELIRYGIRNPGDALIEDSLRVVDTALKVDTPWGPCWRRYPHDGYGDRPDGGPFLGWGKGRAWPLLTGERGHYELAAGRDPMPYIRAMEGFASAGGLLPEQVWDEDRPDLQMRLGQPARSAMPLAWAHAEYVKLIRSTADGQVFDHLPPVANRYLAPHRHPPMECWKPVRQLRQMATGQVLRVMAPAAFRLHWSVDEWRHPKETLGTSSGLGIYFVDITVSPLQRMPVRFIFQWLENAQYPFFHCHVDGPESPEYRVAMKS</sequence>
<dbReference type="SUPFAM" id="SSF48208">
    <property type="entry name" value="Six-hairpin glycosidases"/>
    <property type="match status" value="1"/>
</dbReference>
<dbReference type="GO" id="GO:0005975">
    <property type="term" value="P:carbohydrate metabolic process"/>
    <property type="evidence" value="ECO:0007669"/>
    <property type="project" value="InterPro"/>
</dbReference>
<evidence type="ECO:0000259" key="2">
    <source>
        <dbReference type="Pfam" id="PF09137"/>
    </source>
</evidence>